<dbReference type="InterPro" id="IPR046331">
    <property type="entry name" value="GPAM1-like"/>
</dbReference>
<feature type="compositionally biased region" description="Basic residues" evidence="1">
    <location>
        <begin position="73"/>
        <end position="83"/>
    </location>
</feature>
<sequence>MPSDEEQHPSHAGPVLDDDSDAYHGPSRPPPSPPSAVKGRRSSSNESDDSLERRRKRRHEGRSKDKKRDDRDRKKRDKKRRRSRSESRSDRDGSDSEEDRSRRRKHRKEKHRHGENRSERSKKHPDPSNEAEKANGRSTSVEAGSLSIKEPNASSAPPAPRIMGPAMPPPEMLREMALRSAPRGPEVDPLIGPDFGPPGGPPTADEEQAELEEKIRELERRARGAAERSDEEGKAQGEKEERLKRGDWMLIPPEPKRLGVNLAPNLFKNRGFSQTGVAGVVDQSGWTETPEEKEKRFREEAAGKSSAKKKTPSSNQPEYTPRDMEHFALASSLNSKRGPSLLDSHVAQRAASGAKSDLPQGWDRERDLTARRVDPKLKAEMLEKSKELGGRFGHGSSGGAFL</sequence>
<feature type="compositionally biased region" description="Gly residues" evidence="1">
    <location>
        <begin position="390"/>
        <end position="402"/>
    </location>
</feature>
<evidence type="ECO:0000313" key="4">
    <source>
        <dbReference type="Proteomes" id="UP000070544"/>
    </source>
</evidence>
<feature type="compositionally biased region" description="Basic and acidic residues" evidence="1">
    <location>
        <begin position="290"/>
        <end position="302"/>
    </location>
</feature>
<dbReference type="OrthoDB" id="73491at2759"/>
<feature type="domain" description="DUF3752" evidence="2">
    <location>
        <begin position="252"/>
        <end position="393"/>
    </location>
</feature>
<dbReference type="EMBL" id="KQ965762">
    <property type="protein sequence ID" value="KXS15479.1"/>
    <property type="molecule type" value="Genomic_DNA"/>
</dbReference>
<protein>
    <recommendedName>
        <fullName evidence="2">DUF3752 domain-containing protein</fullName>
    </recommendedName>
</protein>
<accession>A0A139AFK4</accession>
<organism evidence="3 4">
    <name type="scientific">Gonapodya prolifera (strain JEL478)</name>
    <name type="common">Monoblepharis prolifera</name>
    <dbReference type="NCBI Taxonomy" id="1344416"/>
    <lineage>
        <taxon>Eukaryota</taxon>
        <taxon>Fungi</taxon>
        <taxon>Fungi incertae sedis</taxon>
        <taxon>Chytridiomycota</taxon>
        <taxon>Chytridiomycota incertae sedis</taxon>
        <taxon>Monoblepharidomycetes</taxon>
        <taxon>Monoblepharidales</taxon>
        <taxon>Gonapodyaceae</taxon>
        <taxon>Gonapodya</taxon>
    </lineage>
</organism>
<name>A0A139AFK4_GONPJ</name>
<proteinExistence type="predicted"/>
<dbReference type="OMA" id="NKAADFG"/>
<dbReference type="PANTHER" id="PTHR46370:SF1">
    <property type="entry name" value="GPALPP MOTIFS-CONTAINING PROTEIN 1"/>
    <property type="match status" value="1"/>
</dbReference>
<dbReference type="InterPro" id="IPR022226">
    <property type="entry name" value="DUF3752"/>
</dbReference>
<feature type="compositionally biased region" description="Basic residues" evidence="1">
    <location>
        <begin position="102"/>
        <end position="114"/>
    </location>
</feature>
<reference evidence="3 4" key="1">
    <citation type="journal article" date="2015" name="Genome Biol. Evol.">
        <title>Phylogenomic analyses indicate that early fungi evolved digesting cell walls of algal ancestors of land plants.</title>
        <authorList>
            <person name="Chang Y."/>
            <person name="Wang S."/>
            <person name="Sekimoto S."/>
            <person name="Aerts A.L."/>
            <person name="Choi C."/>
            <person name="Clum A."/>
            <person name="LaButti K.M."/>
            <person name="Lindquist E.A."/>
            <person name="Yee Ngan C."/>
            <person name="Ohm R.A."/>
            <person name="Salamov A.A."/>
            <person name="Grigoriev I.V."/>
            <person name="Spatafora J.W."/>
            <person name="Berbee M.L."/>
        </authorList>
    </citation>
    <scope>NUCLEOTIDE SEQUENCE [LARGE SCALE GENOMIC DNA]</scope>
    <source>
        <strain evidence="3 4">JEL478</strain>
    </source>
</reference>
<dbReference type="Pfam" id="PF12572">
    <property type="entry name" value="DUF3752"/>
    <property type="match status" value="1"/>
</dbReference>
<feature type="region of interest" description="Disordered" evidence="1">
    <location>
        <begin position="274"/>
        <end position="402"/>
    </location>
</feature>
<feature type="region of interest" description="Disordered" evidence="1">
    <location>
        <begin position="1"/>
        <end position="257"/>
    </location>
</feature>
<evidence type="ECO:0000313" key="3">
    <source>
        <dbReference type="EMBL" id="KXS15479.1"/>
    </source>
</evidence>
<gene>
    <name evidence="3" type="ORF">M427DRAFT_135168</name>
</gene>
<feature type="compositionally biased region" description="Basic and acidic residues" evidence="1">
    <location>
        <begin position="84"/>
        <end position="94"/>
    </location>
</feature>
<dbReference type="AlphaFoldDB" id="A0A139AFK4"/>
<dbReference type="Proteomes" id="UP000070544">
    <property type="component" value="Unassembled WGS sequence"/>
</dbReference>
<evidence type="ECO:0000259" key="2">
    <source>
        <dbReference type="Pfam" id="PF12572"/>
    </source>
</evidence>
<dbReference type="PANTHER" id="PTHR46370">
    <property type="entry name" value="GPALPP MOTIFS-CONTAINING PROTEIN 1"/>
    <property type="match status" value="1"/>
</dbReference>
<feature type="compositionally biased region" description="Basic and acidic residues" evidence="1">
    <location>
        <begin position="115"/>
        <end position="135"/>
    </location>
</feature>
<keyword evidence="4" id="KW-1185">Reference proteome</keyword>
<feature type="compositionally biased region" description="Basic and acidic residues" evidence="1">
    <location>
        <begin position="362"/>
        <end position="389"/>
    </location>
</feature>
<evidence type="ECO:0000256" key="1">
    <source>
        <dbReference type="SAM" id="MobiDB-lite"/>
    </source>
</evidence>
<feature type="compositionally biased region" description="Basic and acidic residues" evidence="1">
    <location>
        <begin position="62"/>
        <end position="72"/>
    </location>
</feature>
<feature type="compositionally biased region" description="Basic and acidic residues" evidence="1">
    <location>
        <begin position="211"/>
        <end position="247"/>
    </location>
</feature>